<dbReference type="PANTHER" id="PTHR24256">
    <property type="entry name" value="TRYPTASE-RELATED"/>
    <property type="match status" value="1"/>
</dbReference>
<dbReference type="Proteomes" id="UP001249851">
    <property type="component" value="Unassembled WGS sequence"/>
</dbReference>
<evidence type="ECO:0000256" key="3">
    <source>
        <dbReference type="ARBA" id="ARBA00022729"/>
    </source>
</evidence>
<evidence type="ECO:0000259" key="7">
    <source>
        <dbReference type="PROSITE" id="PS50240"/>
    </source>
</evidence>
<dbReference type="GO" id="GO:0006508">
    <property type="term" value="P:proteolysis"/>
    <property type="evidence" value="ECO:0007669"/>
    <property type="project" value="UniProtKB-KW"/>
</dbReference>
<dbReference type="InterPro" id="IPR043504">
    <property type="entry name" value="Peptidase_S1_PA_chymotrypsin"/>
</dbReference>
<dbReference type="SUPFAM" id="SSF50494">
    <property type="entry name" value="Trypsin-like serine proteases"/>
    <property type="match status" value="1"/>
</dbReference>
<dbReference type="GO" id="GO:0005576">
    <property type="term" value="C:extracellular region"/>
    <property type="evidence" value="ECO:0007669"/>
    <property type="project" value="UniProtKB-SubCell"/>
</dbReference>
<evidence type="ECO:0000256" key="6">
    <source>
        <dbReference type="ARBA" id="ARBA00024195"/>
    </source>
</evidence>
<evidence type="ECO:0000313" key="8">
    <source>
        <dbReference type="EMBL" id="KAK2558429.1"/>
    </source>
</evidence>
<keyword evidence="8" id="KW-0645">Protease</keyword>
<dbReference type="Gene3D" id="2.40.10.10">
    <property type="entry name" value="Trypsin-like serine proteases"/>
    <property type="match status" value="1"/>
</dbReference>
<reference evidence="8" key="2">
    <citation type="journal article" date="2023" name="Science">
        <title>Genomic signatures of disease resistance in endangered staghorn corals.</title>
        <authorList>
            <person name="Vollmer S.V."/>
            <person name="Selwyn J.D."/>
            <person name="Despard B.A."/>
            <person name="Roesel C.L."/>
        </authorList>
    </citation>
    <scope>NUCLEOTIDE SEQUENCE</scope>
    <source>
        <strain evidence="8">K2</strain>
    </source>
</reference>
<sequence>MIPPVDMAECRRKIQASSVSISLTAQMLCAGVNNTRLSGCHGDSGGPYVCLNSDKRTYTLHGAVSWGSASCQASQLYTEVVHRRPRHLRSLELPPNQHPEGTLVYHVTSTIYQYVTLNKTKMMILTGCVTEEERRPRSRDPPLVMGEKVNE</sequence>
<evidence type="ECO:0000256" key="1">
    <source>
        <dbReference type="ARBA" id="ARBA00004613"/>
    </source>
</evidence>
<reference evidence="8" key="1">
    <citation type="journal article" date="2023" name="G3 (Bethesda)">
        <title>Whole genome assembly and annotation of the endangered Caribbean coral Acropora cervicornis.</title>
        <authorList>
            <person name="Selwyn J.D."/>
            <person name="Vollmer S.V."/>
        </authorList>
    </citation>
    <scope>NUCLEOTIDE SEQUENCE</scope>
    <source>
        <strain evidence="8">K2</strain>
    </source>
</reference>
<name>A0AAD9QC17_ACRCE</name>
<dbReference type="PROSITE" id="PS50240">
    <property type="entry name" value="TRYPSIN_DOM"/>
    <property type="match status" value="1"/>
</dbReference>
<keyword evidence="8" id="KW-0378">Hydrolase</keyword>
<dbReference type="Pfam" id="PF00089">
    <property type="entry name" value="Trypsin"/>
    <property type="match status" value="1"/>
</dbReference>
<evidence type="ECO:0000256" key="2">
    <source>
        <dbReference type="ARBA" id="ARBA00022525"/>
    </source>
</evidence>
<keyword evidence="2" id="KW-0964">Secreted</keyword>
<evidence type="ECO:0000313" key="9">
    <source>
        <dbReference type="Proteomes" id="UP001249851"/>
    </source>
</evidence>
<dbReference type="AlphaFoldDB" id="A0AAD9QC17"/>
<accession>A0AAD9QC17</accession>
<comment type="caution">
    <text evidence="8">The sequence shown here is derived from an EMBL/GenBank/DDBJ whole genome shotgun (WGS) entry which is preliminary data.</text>
</comment>
<protein>
    <submittedName>
        <fullName evidence="8">Mannan-binding lectin serine protease 2</fullName>
    </submittedName>
</protein>
<evidence type="ECO:0000256" key="4">
    <source>
        <dbReference type="ARBA" id="ARBA00023157"/>
    </source>
</evidence>
<keyword evidence="3" id="KW-0732">Signal</keyword>
<keyword evidence="9" id="KW-1185">Reference proteome</keyword>
<proteinExistence type="inferred from homology"/>
<keyword evidence="4" id="KW-1015">Disulfide bond</keyword>
<dbReference type="FunFam" id="2.40.10.10:FF:000054">
    <property type="entry name" value="Complement C1r subcomponent"/>
    <property type="match status" value="1"/>
</dbReference>
<evidence type="ECO:0000256" key="5">
    <source>
        <dbReference type="ARBA" id="ARBA00023180"/>
    </source>
</evidence>
<gene>
    <name evidence="8" type="ORF">P5673_019137</name>
</gene>
<dbReference type="InterPro" id="IPR051487">
    <property type="entry name" value="Ser/Thr_Proteases_Immune/Dev"/>
</dbReference>
<dbReference type="PROSITE" id="PS00135">
    <property type="entry name" value="TRYPSIN_SER"/>
    <property type="match status" value="1"/>
</dbReference>
<keyword evidence="5" id="KW-0325">Glycoprotein</keyword>
<dbReference type="EMBL" id="JARQWQ010000044">
    <property type="protein sequence ID" value="KAK2558429.1"/>
    <property type="molecule type" value="Genomic_DNA"/>
</dbReference>
<comment type="similarity">
    <text evidence="6">Belongs to the peptidase S1 family. CLIP subfamily.</text>
</comment>
<dbReference type="GO" id="GO:0004252">
    <property type="term" value="F:serine-type endopeptidase activity"/>
    <property type="evidence" value="ECO:0007669"/>
    <property type="project" value="InterPro"/>
</dbReference>
<dbReference type="InterPro" id="IPR033116">
    <property type="entry name" value="TRYPSIN_SER"/>
</dbReference>
<feature type="domain" description="Peptidase S1" evidence="7">
    <location>
        <begin position="1"/>
        <end position="116"/>
    </location>
</feature>
<organism evidence="8 9">
    <name type="scientific">Acropora cervicornis</name>
    <name type="common">Staghorn coral</name>
    <dbReference type="NCBI Taxonomy" id="6130"/>
    <lineage>
        <taxon>Eukaryota</taxon>
        <taxon>Metazoa</taxon>
        <taxon>Cnidaria</taxon>
        <taxon>Anthozoa</taxon>
        <taxon>Hexacorallia</taxon>
        <taxon>Scleractinia</taxon>
        <taxon>Astrocoeniina</taxon>
        <taxon>Acroporidae</taxon>
        <taxon>Acropora</taxon>
    </lineage>
</organism>
<dbReference type="InterPro" id="IPR001254">
    <property type="entry name" value="Trypsin_dom"/>
</dbReference>
<comment type="subcellular location">
    <subcellularLocation>
        <location evidence="1">Secreted</location>
    </subcellularLocation>
</comment>
<dbReference type="InterPro" id="IPR009003">
    <property type="entry name" value="Peptidase_S1_PA"/>
</dbReference>